<dbReference type="Pfam" id="PF12796">
    <property type="entry name" value="Ank_2"/>
    <property type="match status" value="1"/>
</dbReference>
<feature type="compositionally biased region" description="Basic and acidic residues" evidence="3">
    <location>
        <begin position="1106"/>
        <end position="1115"/>
    </location>
</feature>
<dbReference type="SMART" id="SM00248">
    <property type="entry name" value="ANK"/>
    <property type="match status" value="2"/>
</dbReference>
<dbReference type="AlphaFoldDB" id="A0A8H7EMD9"/>
<dbReference type="CDD" id="cd00102">
    <property type="entry name" value="IPT"/>
    <property type="match status" value="1"/>
</dbReference>
<feature type="compositionally biased region" description="Basic and acidic residues" evidence="3">
    <location>
        <begin position="342"/>
        <end position="359"/>
    </location>
</feature>
<evidence type="ECO:0000256" key="1">
    <source>
        <dbReference type="ARBA" id="ARBA00023043"/>
    </source>
</evidence>
<feature type="region of interest" description="Disordered" evidence="3">
    <location>
        <begin position="1067"/>
        <end position="1115"/>
    </location>
</feature>
<dbReference type="SUPFAM" id="SSF81296">
    <property type="entry name" value="E set domains"/>
    <property type="match status" value="1"/>
</dbReference>
<dbReference type="SUPFAM" id="SSF48403">
    <property type="entry name" value="Ankyrin repeat"/>
    <property type="match status" value="1"/>
</dbReference>
<dbReference type="GO" id="GO:0006357">
    <property type="term" value="P:regulation of transcription by RNA polymerase II"/>
    <property type="evidence" value="ECO:0007669"/>
    <property type="project" value="TreeGrafter"/>
</dbReference>
<feature type="compositionally biased region" description="Low complexity" evidence="3">
    <location>
        <begin position="697"/>
        <end position="708"/>
    </location>
</feature>
<dbReference type="Pfam" id="PF01833">
    <property type="entry name" value="TIG"/>
    <property type="match status" value="1"/>
</dbReference>
<sequence length="1146" mass="127630">MQNSSPLLDVPLTADDTFQSCDSPSGSSTSEPHDDSMNLQQPFIDQSFFYKLDQLSPDNPLFFMQQTQQQPNPEVHSSYEDQPMPEAEPDTPMDTPSPATQPMTTSSTPAMPSVSTFPQRSIIEPLQPATTSAPESNQTFWSGFNNFFSNVAHNPFPQAIPNLARNFTEYLSTYPMHFSNPTTSVSPAPPTTQTLPGTMDYKPFKQEGGQLHSDDAPGMQIRVLGVPQTGAKSRVETQIKLCIQLVTGDGDKAQWWSHLKLPEHMVAKDKLKRQIMLSTSPNGSKIASIAGLDNSNLPIKPEKMLFLSARVICASDPSRKVVTCLGCIQRERKRSQRRKENKIKTETDEEKRQVDDEKSVAQEEQKISVLEIQFCQLELRVIADIIMKELDSGKYCFVSKVIITDTSLSLKSIYFEMHDHAGKQVATGMSPPIMITDDHKSNKVKAGRKRPRTESESLNAQAILPGGSYPLQQTPSSSLTSSRFTLPLNNTPNLQSLRDQQFSMQPRPMTNDMMNTDMSRPATMMHQKHIDVVGPNAISRPSQIVNTTSLNQELLNMVVPSTTKKSPIPSPQPAADRPQLQRLIPSEGPTYGGIEVTILGCGFRPGLTCLFGEVAAATTHYWSPNTLVCILPPAVDPGAVVVSFKEFPLVIDSQDVTLFTYYNENDRALMELALQVVGLKMTGKVEDAREIAMRIVQGGNQNQQSGSTTTGGSGQQGQQRQMCLEKHIMQVLEVMNTMEYVESADMSLTNGQGHTMLHLASILGFSKLTRSLLDLGCVVDIADRNGYTALHFAAQFGHKEVVKILLDYGNADPEIPNLWSKKAVELSKNDDVRSILLDYESLTHDSLSDSCRNDSSSDMGADVDTDLESDDAGSIWLDSDTEERENFLQRTPQAYYSDSSTSSEHVRTHFNEGLRQRRRQKPAIGSIQYLQEDDGILHSADEILDAEAIHDHEGVISSDEEHRRVKSTWMQRTLSHFQQHNKEKSLPSATDVSFLQNLKNNMPTKPTDLNLKTITDHLLQLPRPTAMIANMSVLFSNDHNKSGTNEPEQALAWYMALAYAMGAGSRSMTEESPAQQPNRKQAHAWNYSDSTSTSPAPASSSSSTYDHSDARYDYPDTVDKKRRDRRLFVFWVPLLCCKFKKPEIRH</sequence>
<dbReference type="GO" id="GO:0003712">
    <property type="term" value="F:transcription coregulator activity"/>
    <property type="evidence" value="ECO:0007669"/>
    <property type="project" value="TreeGrafter"/>
</dbReference>
<dbReference type="PANTHER" id="PTHR23335">
    <property type="entry name" value="CALMODULIN-BINDING TRANSCRIPTION ACTIVATOR CAMTA"/>
    <property type="match status" value="1"/>
</dbReference>
<name>A0A8H7EMD9_9FUNG</name>
<accession>A0A8H7EMD9</accession>
<evidence type="ECO:0000256" key="3">
    <source>
        <dbReference type="SAM" id="MobiDB-lite"/>
    </source>
</evidence>
<feature type="compositionally biased region" description="Polar residues" evidence="3">
    <location>
        <begin position="16"/>
        <end position="30"/>
    </location>
</feature>
<feature type="region of interest" description="Disordered" evidence="3">
    <location>
        <begin position="430"/>
        <end position="458"/>
    </location>
</feature>
<evidence type="ECO:0000256" key="2">
    <source>
        <dbReference type="PROSITE-ProRule" id="PRU00023"/>
    </source>
</evidence>
<feature type="domain" description="IPT/TIG" evidence="4">
    <location>
        <begin position="577"/>
        <end position="662"/>
    </location>
</feature>
<dbReference type="Gene3D" id="2.60.40.10">
    <property type="entry name" value="Immunoglobulins"/>
    <property type="match status" value="1"/>
</dbReference>
<dbReference type="GO" id="GO:0005634">
    <property type="term" value="C:nucleus"/>
    <property type="evidence" value="ECO:0007669"/>
    <property type="project" value="TreeGrafter"/>
</dbReference>
<dbReference type="OrthoDB" id="71307at2759"/>
<gene>
    <name evidence="5" type="primary">SPT23_2</name>
    <name evidence="5" type="ORF">EC973_003448</name>
</gene>
<dbReference type="InterPro" id="IPR057962">
    <property type="entry name" value="SPT23_MGA2_DBD"/>
</dbReference>
<reference evidence="5" key="1">
    <citation type="submission" date="2020-01" db="EMBL/GenBank/DDBJ databases">
        <title>Genome Sequencing of Three Apophysomyces-Like Fungal Strains Confirms a Novel Fungal Genus in the Mucoromycota with divergent Burkholderia-like Endosymbiotic Bacteria.</title>
        <authorList>
            <person name="Stajich J.E."/>
            <person name="Macias A.M."/>
            <person name="Carter-House D."/>
            <person name="Lovett B."/>
            <person name="Kasson L.R."/>
            <person name="Berry K."/>
            <person name="Grigoriev I."/>
            <person name="Chang Y."/>
            <person name="Spatafora J."/>
            <person name="Kasson M.T."/>
        </authorList>
    </citation>
    <scope>NUCLEOTIDE SEQUENCE</scope>
    <source>
        <strain evidence="5">NRRL A-21654</strain>
    </source>
</reference>
<organism evidence="5 6">
    <name type="scientific">Apophysomyces ossiformis</name>
    <dbReference type="NCBI Taxonomy" id="679940"/>
    <lineage>
        <taxon>Eukaryota</taxon>
        <taxon>Fungi</taxon>
        <taxon>Fungi incertae sedis</taxon>
        <taxon>Mucoromycota</taxon>
        <taxon>Mucoromycotina</taxon>
        <taxon>Mucoromycetes</taxon>
        <taxon>Mucorales</taxon>
        <taxon>Mucorineae</taxon>
        <taxon>Mucoraceae</taxon>
        <taxon>Apophysomyces</taxon>
    </lineage>
</organism>
<dbReference type="PROSITE" id="PS50088">
    <property type="entry name" value="ANK_REPEAT"/>
    <property type="match status" value="2"/>
</dbReference>
<feature type="repeat" description="ANK" evidence="2">
    <location>
        <begin position="752"/>
        <end position="784"/>
    </location>
</feature>
<protein>
    <submittedName>
        <fullName evidence="5">SPT3 Dosage dependent suppressor of Ty-induced promoter mutations-like protein</fullName>
    </submittedName>
</protein>
<dbReference type="GO" id="GO:0003690">
    <property type="term" value="F:double-stranded DNA binding"/>
    <property type="evidence" value="ECO:0007669"/>
    <property type="project" value="TreeGrafter"/>
</dbReference>
<feature type="region of interest" description="Disordered" evidence="3">
    <location>
        <begin position="67"/>
        <end position="114"/>
    </location>
</feature>
<evidence type="ECO:0000259" key="4">
    <source>
        <dbReference type="SMART" id="SM00429"/>
    </source>
</evidence>
<dbReference type="InterPro" id="IPR013783">
    <property type="entry name" value="Ig-like_fold"/>
</dbReference>
<feature type="compositionally biased region" description="Polar residues" evidence="3">
    <location>
        <begin position="1067"/>
        <end position="1079"/>
    </location>
</feature>
<evidence type="ECO:0000313" key="6">
    <source>
        <dbReference type="Proteomes" id="UP000605846"/>
    </source>
</evidence>
<dbReference type="Gene3D" id="1.25.40.20">
    <property type="entry name" value="Ankyrin repeat-containing domain"/>
    <property type="match status" value="1"/>
</dbReference>
<dbReference type="PANTHER" id="PTHR23335:SF1">
    <property type="entry name" value="CALMODULIN-BINDING TRANSCRIPTION ACTIVATOR, ISOFORM F"/>
    <property type="match status" value="1"/>
</dbReference>
<keyword evidence="1 2" id="KW-0040">ANK repeat</keyword>
<evidence type="ECO:0000313" key="5">
    <source>
        <dbReference type="EMBL" id="KAF7722324.1"/>
    </source>
</evidence>
<feature type="compositionally biased region" description="Basic residues" evidence="3">
    <location>
        <begin position="442"/>
        <end position="451"/>
    </location>
</feature>
<dbReference type="Proteomes" id="UP000605846">
    <property type="component" value="Unassembled WGS sequence"/>
</dbReference>
<feature type="region of interest" description="Disordered" evidence="3">
    <location>
        <begin position="697"/>
        <end position="719"/>
    </location>
</feature>
<feature type="region of interest" description="Disordered" evidence="3">
    <location>
        <begin position="335"/>
        <end position="359"/>
    </location>
</feature>
<dbReference type="EMBL" id="JABAYA010000201">
    <property type="protein sequence ID" value="KAF7722324.1"/>
    <property type="molecule type" value="Genomic_DNA"/>
</dbReference>
<dbReference type="InterPro" id="IPR014756">
    <property type="entry name" value="Ig_E-set"/>
</dbReference>
<dbReference type="InterPro" id="IPR002110">
    <property type="entry name" value="Ankyrin_rpt"/>
</dbReference>
<dbReference type="InterPro" id="IPR002909">
    <property type="entry name" value="IPT_dom"/>
</dbReference>
<dbReference type="PROSITE" id="PS50297">
    <property type="entry name" value="ANK_REP_REGION"/>
    <property type="match status" value="2"/>
</dbReference>
<dbReference type="Pfam" id="PF25603">
    <property type="entry name" value="SPT23_MGA2_DBD"/>
    <property type="match status" value="1"/>
</dbReference>
<feature type="compositionally biased region" description="Low complexity" evidence="3">
    <location>
        <begin position="1087"/>
        <end position="1105"/>
    </location>
</feature>
<proteinExistence type="predicted"/>
<keyword evidence="6" id="KW-1185">Reference proteome</keyword>
<dbReference type="InterPro" id="IPR036770">
    <property type="entry name" value="Ankyrin_rpt-contain_sf"/>
</dbReference>
<feature type="compositionally biased region" description="Polar residues" evidence="3">
    <location>
        <begin position="97"/>
        <end position="114"/>
    </location>
</feature>
<feature type="repeat" description="ANK" evidence="2">
    <location>
        <begin position="785"/>
        <end position="809"/>
    </location>
</feature>
<feature type="region of interest" description="Disordered" evidence="3">
    <location>
        <begin position="1"/>
        <end position="40"/>
    </location>
</feature>
<comment type="caution">
    <text evidence="5">The sequence shown here is derived from an EMBL/GenBank/DDBJ whole genome shotgun (WGS) entry which is preliminary data.</text>
</comment>
<dbReference type="SMART" id="SM00429">
    <property type="entry name" value="IPT"/>
    <property type="match status" value="1"/>
</dbReference>